<dbReference type="EMBL" id="FN545247">
    <property type="protein sequence ID" value="CBA74911.1"/>
    <property type="molecule type" value="Genomic_DNA"/>
</dbReference>
<gene>
    <name evidence="2" type="ORF">ARN_25930</name>
</gene>
<reference evidence="2" key="1">
    <citation type="journal article" date="2010" name="Insect Mol. Biol.">
        <title>The draft genome sequence of Arsenophonus nasoniae, son-killer bacterium of Nasonia vitripennis, reveals genes associated with virulence and symbiosis.</title>
        <authorList>
            <person name="Wilkes T."/>
            <person name="Darby A.C."/>
            <person name="Choi J."/>
            <person name="Colborne J.K."/>
            <person name="Werren J.H."/>
            <person name="Hurst G.D.D."/>
        </authorList>
    </citation>
    <scope>NUCLEOTIDE SEQUENCE</scope>
</reference>
<feature type="transmembrane region" description="Helical" evidence="1">
    <location>
        <begin position="12"/>
        <end position="30"/>
    </location>
</feature>
<dbReference type="AlphaFoldDB" id="D2U1Z4"/>
<organism evidence="2">
    <name type="scientific">Arsenophonus nasoniae</name>
    <name type="common">son-killer infecting Nasonia vitripennis</name>
    <dbReference type="NCBI Taxonomy" id="638"/>
    <lineage>
        <taxon>Bacteria</taxon>
        <taxon>Pseudomonadati</taxon>
        <taxon>Pseudomonadota</taxon>
        <taxon>Gammaproteobacteria</taxon>
        <taxon>Enterobacterales</taxon>
        <taxon>Morganellaceae</taxon>
        <taxon>Arsenophonus</taxon>
    </lineage>
</organism>
<proteinExistence type="predicted"/>
<name>D2U1Z4_9GAMM</name>
<accession>D2U1Z4</accession>
<sequence>MVKEFLISFQYVISMTPKLIVIILSCYFIYEPSVIRELNADVITSCFESLKENINSLIILIANLSFFICFLRIINPYRDNVFSLIQQQTDETIKKHIGVSGDCRIIYQIAKKKKANHYCL</sequence>
<evidence type="ECO:0000256" key="1">
    <source>
        <dbReference type="SAM" id="Phobius"/>
    </source>
</evidence>
<protein>
    <submittedName>
        <fullName evidence="2">Uncharacterized protein</fullName>
    </submittedName>
</protein>
<keyword evidence="1" id="KW-0472">Membrane</keyword>
<keyword evidence="1" id="KW-0812">Transmembrane</keyword>
<keyword evidence="1" id="KW-1133">Transmembrane helix</keyword>
<feature type="transmembrane region" description="Helical" evidence="1">
    <location>
        <begin position="54"/>
        <end position="74"/>
    </location>
</feature>
<evidence type="ECO:0000313" key="2">
    <source>
        <dbReference type="EMBL" id="CBA74911.1"/>
    </source>
</evidence>